<dbReference type="NCBIfam" id="TIGR03570">
    <property type="entry name" value="NeuD_NnaD"/>
    <property type="match status" value="1"/>
</dbReference>
<dbReference type="EMBL" id="JPRM01000006">
    <property type="protein sequence ID" value="KFF18271.1"/>
    <property type="molecule type" value="Genomic_DNA"/>
</dbReference>
<evidence type="ECO:0000256" key="4">
    <source>
        <dbReference type="ARBA" id="ARBA00023315"/>
    </source>
</evidence>
<dbReference type="InterPro" id="IPR001451">
    <property type="entry name" value="Hexapep"/>
</dbReference>
<evidence type="ECO:0000256" key="3">
    <source>
        <dbReference type="ARBA" id="ARBA00022737"/>
    </source>
</evidence>
<dbReference type="EMBL" id="MUGY01000004">
    <property type="protein sequence ID" value="OXA96979.1"/>
    <property type="molecule type" value="Genomic_DNA"/>
</dbReference>
<feature type="binding site" evidence="6">
    <location>
        <begin position="11"/>
        <end position="13"/>
    </location>
    <ligand>
        <name>substrate</name>
    </ligand>
</feature>
<dbReference type="SUPFAM" id="SSF51161">
    <property type="entry name" value="Trimeric LpxA-like enzymes"/>
    <property type="match status" value="1"/>
</dbReference>
<dbReference type="InterPro" id="IPR041561">
    <property type="entry name" value="PglD_N"/>
</dbReference>
<dbReference type="Proteomes" id="UP000198424">
    <property type="component" value="Unassembled WGS sequence"/>
</dbReference>
<dbReference type="PANTHER" id="PTHR43300:SF7">
    <property type="entry name" value="UDP-N-ACETYLBACILLOSAMINE N-ACETYLTRANSFERASE"/>
    <property type="match status" value="1"/>
</dbReference>
<evidence type="ECO:0000313" key="11">
    <source>
        <dbReference type="Proteomes" id="UP000198424"/>
    </source>
</evidence>
<feature type="domain" description="PglD N-terminal" evidence="7">
    <location>
        <begin position="7"/>
        <end position="77"/>
    </location>
</feature>
<dbReference type="Gene3D" id="2.160.10.10">
    <property type="entry name" value="Hexapeptide repeat proteins"/>
    <property type="match status" value="1"/>
</dbReference>
<keyword evidence="4" id="KW-0012">Acyltransferase</keyword>
<name>A0A086ANK7_FLAHY</name>
<comment type="caution">
    <text evidence="8">The sequence shown here is derived from an EMBL/GenBank/DDBJ whole genome shotgun (WGS) entry which is preliminary data.</text>
</comment>
<evidence type="ECO:0000259" key="7">
    <source>
        <dbReference type="Pfam" id="PF17836"/>
    </source>
</evidence>
<dbReference type="AlphaFoldDB" id="A0A086ANK7"/>
<evidence type="ECO:0000256" key="6">
    <source>
        <dbReference type="PIRSR" id="PIRSR620019-2"/>
    </source>
</evidence>
<comment type="similarity">
    <text evidence="1">Belongs to the transferase hexapeptide repeat family.</text>
</comment>
<dbReference type="PANTHER" id="PTHR43300">
    <property type="entry name" value="ACETYLTRANSFERASE"/>
    <property type="match status" value="1"/>
</dbReference>
<reference evidence="9 11" key="2">
    <citation type="submission" date="2016-11" db="EMBL/GenBank/DDBJ databases">
        <title>Whole genomes of Flavobacteriaceae.</title>
        <authorList>
            <person name="Stine C."/>
            <person name="Li C."/>
            <person name="Tadesse D."/>
        </authorList>
    </citation>
    <scope>NUCLEOTIDE SEQUENCE [LARGE SCALE GENOMIC DNA]</scope>
    <source>
        <strain evidence="9 11">ATCC 29551</strain>
    </source>
</reference>
<sequence length="206" mass="21909">MEKVKYLYGASGHCKVVIDILRSNNDDVRCIFDDYPKTEEILGIPVLKASLLRSSLSDFIIVSIGDNFLRKKVVSKVAASFFKAIHSTAILSINSKIGKGSVIMAGVIINSSVEIGEHCIINSGAVIEHDCKIGDFCHISPNASLAGNVNLGEGTHVGIGACVIQGVKIGKWVTIGAGSVIIKDVPDFATVVGNPGKIIKYKEVNE</sequence>
<gene>
    <name evidence="9" type="ORF">B0A62_06940</name>
    <name evidence="8" type="ORF">IW20_05070</name>
</gene>
<proteinExistence type="inferred from homology"/>
<evidence type="ECO:0000256" key="2">
    <source>
        <dbReference type="ARBA" id="ARBA00022679"/>
    </source>
</evidence>
<dbReference type="Pfam" id="PF00132">
    <property type="entry name" value="Hexapep"/>
    <property type="match status" value="1"/>
</dbReference>
<dbReference type="InterPro" id="IPR011004">
    <property type="entry name" value="Trimer_LpxA-like_sf"/>
</dbReference>
<dbReference type="InterPro" id="IPR020019">
    <property type="entry name" value="AcTrfase_PglD-like"/>
</dbReference>
<dbReference type="Proteomes" id="UP000028712">
    <property type="component" value="Unassembled WGS sequence"/>
</dbReference>
<feature type="site" description="Increases basicity of active site His" evidence="5">
    <location>
        <position position="130"/>
    </location>
</feature>
<dbReference type="OrthoDB" id="9794407at2"/>
<keyword evidence="3" id="KW-0677">Repeat</keyword>
<feature type="active site" description="Proton acceptor" evidence="5">
    <location>
        <position position="129"/>
    </location>
</feature>
<dbReference type="InterPro" id="IPR050179">
    <property type="entry name" value="Trans_hexapeptide_repeat"/>
</dbReference>
<keyword evidence="11" id="KW-1185">Reference proteome</keyword>
<dbReference type="GO" id="GO:0016746">
    <property type="term" value="F:acyltransferase activity"/>
    <property type="evidence" value="ECO:0007669"/>
    <property type="project" value="UniProtKB-KW"/>
</dbReference>
<dbReference type="eggNOG" id="COG0110">
    <property type="taxonomic scope" value="Bacteria"/>
</dbReference>
<dbReference type="RefSeq" id="WP_035619556.1">
    <property type="nucleotide sequence ID" value="NZ_JBEWQG010000011.1"/>
</dbReference>
<evidence type="ECO:0000256" key="1">
    <source>
        <dbReference type="ARBA" id="ARBA00007274"/>
    </source>
</evidence>
<dbReference type="PROSITE" id="PS00101">
    <property type="entry name" value="HEXAPEP_TRANSFERASES"/>
    <property type="match status" value="1"/>
</dbReference>
<evidence type="ECO:0000313" key="8">
    <source>
        <dbReference type="EMBL" id="KFF18271.1"/>
    </source>
</evidence>
<dbReference type="Gene3D" id="3.40.50.20">
    <property type="match status" value="1"/>
</dbReference>
<organism evidence="8 10">
    <name type="scientific">Flavobacterium hydatis</name>
    <name type="common">Cytophaga aquatilis</name>
    <dbReference type="NCBI Taxonomy" id="991"/>
    <lineage>
        <taxon>Bacteria</taxon>
        <taxon>Pseudomonadati</taxon>
        <taxon>Bacteroidota</taxon>
        <taxon>Flavobacteriia</taxon>
        <taxon>Flavobacteriales</taxon>
        <taxon>Flavobacteriaceae</taxon>
        <taxon>Flavobacterium</taxon>
    </lineage>
</organism>
<accession>A0A086ANK7</accession>
<feature type="binding site" evidence="6">
    <location>
        <position position="159"/>
    </location>
    <ligand>
        <name>acetyl-CoA</name>
        <dbReference type="ChEBI" id="CHEBI:57288"/>
    </ligand>
</feature>
<reference evidence="8 10" key="1">
    <citation type="submission" date="2014-07" db="EMBL/GenBank/DDBJ databases">
        <title>Genome of Flavobacterium hydatis DSM 2063.</title>
        <authorList>
            <person name="Pipes S.E."/>
            <person name="Stropko S.J."/>
            <person name="Newman J.D."/>
        </authorList>
    </citation>
    <scope>NUCLEOTIDE SEQUENCE [LARGE SCALE GENOMIC DNA]</scope>
    <source>
        <strain evidence="8 10">DSM 2063</strain>
    </source>
</reference>
<dbReference type="InterPro" id="IPR018357">
    <property type="entry name" value="Hexapep_transf_CS"/>
</dbReference>
<evidence type="ECO:0000313" key="10">
    <source>
        <dbReference type="Proteomes" id="UP000028712"/>
    </source>
</evidence>
<evidence type="ECO:0000313" key="9">
    <source>
        <dbReference type="EMBL" id="OXA96979.1"/>
    </source>
</evidence>
<dbReference type="STRING" id="991.IW20_05070"/>
<feature type="binding site" evidence="6">
    <location>
        <position position="65"/>
    </location>
    <ligand>
        <name>substrate</name>
    </ligand>
</feature>
<protein>
    <submittedName>
        <fullName evidence="8">Acetyltransferase</fullName>
    </submittedName>
</protein>
<keyword evidence="2 8" id="KW-0808">Transferase</keyword>
<dbReference type="Pfam" id="PF17836">
    <property type="entry name" value="PglD_N"/>
    <property type="match status" value="1"/>
</dbReference>
<dbReference type="CDD" id="cd03360">
    <property type="entry name" value="LbH_AT_putative"/>
    <property type="match status" value="1"/>
</dbReference>
<evidence type="ECO:0000256" key="5">
    <source>
        <dbReference type="PIRSR" id="PIRSR620019-1"/>
    </source>
</evidence>
<feature type="binding site" evidence="6">
    <location>
        <position position="138"/>
    </location>
    <ligand>
        <name>acetyl-CoA</name>
        <dbReference type="ChEBI" id="CHEBI:57288"/>
    </ligand>
</feature>